<evidence type="ECO:0000313" key="1">
    <source>
        <dbReference type="EMBL" id="CAG8836616.1"/>
    </source>
</evidence>
<dbReference type="EMBL" id="CAJVQB010054015">
    <property type="protein sequence ID" value="CAG8836616.1"/>
    <property type="molecule type" value="Genomic_DNA"/>
</dbReference>
<accession>A0ABN7WPM2</accession>
<sequence length="43" mass="5000">FISTSTNTESNNKEELVEVIKKKELKVQEKELYSPKGLFTLQK</sequence>
<evidence type="ECO:0000313" key="2">
    <source>
        <dbReference type="Proteomes" id="UP000789901"/>
    </source>
</evidence>
<organism evidence="1 2">
    <name type="scientific">Gigaspora margarita</name>
    <dbReference type="NCBI Taxonomy" id="4874"/>
    <lineage>
        <taxon>Eukaryota</taxon>
        <taxon>Fungi</taxon>
        <taxon>Fungi incertae sedis</taxon>
        <taxon>Mucoromycota</taxon>
        <taxon>Glomeromycotina</taxon>
        <taxon>Glomeromycetes</taxon>
        <taxon>Diversisporales</taxon>
        <taxon>Gigasporaceae</taxon>
        <taxon>Gigaspora</taxon>
    </lineage>
</organism>
<protein>
    <submittedName>
        <fullName evidence="1">29787_t:CDS:1</fullName>
    </submittedName>
</protein>
<feature type="non-terminal residue" evidence="1">
    <location>
        <position position="1"/>
    </location>
</feature>
<dbReference type="Proteomes" id="UP000789901">
    <property type="component" value="Unassembled WGS sequence"/>
</dbReference>
<gene>
    <name evidence="1" type="ORF">GMARGA_LOCUS33120</name>
</gene>
<reference evidence="1 2" key="1">
    <citation type="submission" date="2021-06" db="EMBL/GenBank/DDBJ databases">
        <authorList>
            <person name="Kallberg Y."/>
            <person name="Tangrot J."/>
            <person name="Rosling A."/>
        </authorList>
    </citation>
    <scope>NUCLEOTIDE SEQUENCE [LARGE SCALE GENOMIC DNA]</scope>
    <source>
        <strain evidence="1 2">120-4 pot B 10/14</strain>
    </source>
</reference>
<name>A0ABN7WPM2_GIGMA</name>
<proteinExistence type="predicted"/>
<comment type="caution">
    <text evidence="1">The sequence shown here is derived from an EMBL/GenBank/DDBJ whole genome shotgun (WGS) entry which is preliminary data.</text>
</comment>
<keyword evidence="2" id="KW-1185">Reference proteome</keyword>